<dbReference type="EnsemblMetazoa" id="G10460.2">
    <property type="protein sequence ID" value="G10460.2:cds"/>
    <property type="gene ID" value="G10460"/>
</dbReference>
<dbReference type="SUPFAM" id="SSF46565">
    <property type="entry name" value="Chaperone J-domain"/>
    <property type="match status" value="1"/>
</dbReference>
<feature type="transmembrane region" description="Helical" evidence="2">
    <location>
        <begin position="140"/>
        <end position="156"/>
    </location>
</feature>
<dbReference type="InterPro" id="IPR051938">
    <property type="entry name" value="Apopto_cytoskel_mod"/>
</dbReference>
<dbReference type="Gene3D" id="1.10.287.110">
    <property type="entry name" value="DnaJ domain"/>
    <property type="match status" value="1"/>
</dbReference>
<dbReference type="GO" id="GO:0043066">
    <property type="term" value="P:negative regulation of apoptotic process"/>
    <property type="evidence" value="ECO:0007669"/>
    <property type="project" value="TreeGrafter"/>
</dbReference>
<organism evidence="4 5">
    <name type="scientific">Magallana gigas</name>
    <name type="common">Pacific oyster</name>
    <name type="synonym">Crassostrea gigas</name>
    <dbReference type="NCBI Taxonomy" id="29159"/>
    <lineage>
        <taxon>Eukaryota</taxon>
        <taxon>Metazoa</taxon>
        <taxon>Spiralia</taxon>
        <taxon>Lophotrochozoa</taxon>
        <taxon>Mollusca</taxon>
        <taxon>Bivalvia</taxon>
        <taxon>Autobranchia</taxon>
        <taxon>Pteriomorphia</taxon>
        <taxon>Ostreida</taxon>
        <taxon>Ostreoidea</taxon>
        <taxon>Ostreidae</taxon>
        <taxon>Magallana</taxon>
    </lineage>
</organism>
<keyword evidence="2" id="KW-1133">Transmembrane helix</keyword>
<accession>A0A8W8HPC2</accession>
<keyword evidence="2" id="KW-0472">Membrane</keyword>
<dbReference type="Pfam" id="PF00226">
    <property type="entry name" value="DnaJ"/>
    <property type="match status" value="1"/>
</dbReference>
<dbReference type="AlphaFoldDB" id="A0A8W8HPC2"/>
<sequence>MNQLSCCTKRLLRSISIPSCRILAIRQNSSAQHWKTNYETLGVPSTASEKEIKAAYIELCKKYHPDANPNDPQAQQKFVELQKAYEILSEEKTLKDLPAGVTMDEIIKECRQQVTAEKLKARKEREERERDIEYTPNHGINLWIGPIIFFAGIIILEGRP</sequence>
<dbReference type="GO" id="GO:0019901">
    <property type="term" value="F:protein kinase binding"/>
    <property type="evidence" value="ECO:0007669"/>
    <property type="project" value="TreeGrafter"/>
</dbReference>
<evidence type="ECO:0000259" key="3">
    <source>
        <dbReference type="PROSITE" id="PS50076"/>
    </source>
</evidence>
<evidence type="ECO:0000256" key="1">
    <source>
        <dbReference type="ARBA" id="ARBA00023186"/>
    </source>
</evidence>
<protein>
    <recommendedName>
        <fullName evidence="3">J domain-containing protein</fullName>
    </recommendedName>
</protein>
<dbReference type="PANTHER" id="PTHR44145">
    <property type="entry name" value="DNAJ HOMOLOG SUBFAMILY A MEMBER 3, MITOCHONDRIAL"/>
    <property type="match status" value="1"/>
</dbReference>
<dbReference type="InterPro" id="IPR001623">
    <property type="entry name" value="DnaJ_domain"/>
</dbReference>
<evidence type="ECO:0000313" key="4">
    <source>
        <dbReference type="EnsemblMetazoa" id="G10460.2:cds"/>
    </source>
</evidence>
<evidence type="ECO:0000313" key="5">
    <source>
        <dbReference type="Proteomes" id="UP000005408"/>
    </source>
</evidence>
<dbReference type="PANTHER" id="PTHR44145:SF3">
    <property type="entry name" value="DNAJ HOMOLOG SUBFAMILY A MEMBER 3, MITOCHONDRIAL"/>
    <property type="match status" value="1"/>
</dbReference>
<name>A0A8W8HPC2_MAGGI</name>
<dbReference type="PRINTS" id="PR00625">
    <property type="entry name" value="JDOMAIN"/>
</dbReference>
<feature type="domain" description="J" evidence="3">
    <location>
        <begin position="36"/>
        <end position="93"/>
    </location>
</feature>
<dbReference type="SMART" id="SM00271">
    <property type="entry name" value="DnaJ"/>
    <property type="match status" value="1"/>
</dbReference>
<keyword evidence="2" id="KW-0812">Transmembrane</keyword>
<dbReference type="CDD" id="cd06257">
    <property type="entry name" value="DnaJ"/>
    <property type="match status" value="1"/>
</dbReference>
<evidence type="ECO:0000256" key="2">
    <source>
        <dbReference type="SAM" id="Phobius"/>
    </source>
</evidence>
<dbReference type="PROSITE" id="PS50076">
    <property type="entry name" value="DNAJ_2"/>
    <property type="match status" value="1"/>
</dbReference>
<dbReference type="InterPro" id="IPR036869">
    <property type="entry name" value="J_dom_sf"/>
</dbReference>
<dbReference type="Proteomes" id="UP000005408">
    <property type="component" value="Unassembled WGS sequence"/>
</dbReference>
<dbReference type="EnsemblMetazoa" id="G10460.1">
    <property type="protein sequence ID" value="G10460.1:cds"/>
    <property type="gene ID" value="G10460"/>
</dbReference>
<keyword evidence="1" id="KW-0143">Chaperone</keyword>
<dbReference type="GO" id="GO:0005739">
    <property type="term" value="C:mitochondrion"/>
    <property type="evidence" value="ECO:0007669"/>
    <property type="project" value="TreeGrafter"/>
</dbReference>
<dbReference type="GO" id="GO:0007005">
    <property type="term" value="P:mitochondrion organization"/>
    <property type="evidence" value="ECO:0007669"/>
    <property type="project" value="TreeGrafter"/>
</dbReference>
<reference evidence="4" key="1">
    <citation type="submission" date="2022-08" db="UniProtKB">
        <authorList>
            <consortium name="EnsemblMetazoa"/>
        </authorList>
    </citation>
    <scope>IDENTIFICATION</scope>
    <source>
        <strain evidence="4">05x7-T-G4-1.051#20</strain>
    </source>
</reference>
<proteinExistence type="predicted"/>
<keyword evidence="5" id="KW-1185">Reference proteome</keyword>